<evidence type="ECO:0000259" key="3">
    <source>
        <dbReference type="PROSITE" id="PS50102"/>
    </source>
</evidence>
<dbReference type="InterPro" id="IPR035979">
    <property type="entry name" value="RBD_domain_sf"/>
</dbReference>
<gene>
    <name evidence="4" type="ORF">F3Y22_tig00110840pilonHSYRG00110</name>
</gene>
<dbReference type="GO" id="GO:0003723">
    <property type="term" value="F:RNA binding"/>
    <property type="evidence" value="ECO:0007669"/>
    <property type="project" value="UniProtKB-UniRule"/>
</dbReference>
<keyword evidence="1" id="KW-0694">RNA-binding</keyword>
<dbReference type="Pfam" id="PF00076">
    <property type="entry name" value="RRM_1"/>
    <property type="match status" value="1"/>
</dbReference>
<comment type="caution">
    <text evidence="4">The sequence shown here is derived from an EMBL/GenBank/DDBJ whole genome shotgun (WGS) entry which is preliminary data.</text>
</comment>
<name>A0A6A2ZK56_HIBSY</name>
<feature type="region of interest" description="Disordered" evidence="2">
    <location>
        <begin position="1"/>
        <end position="41"/>
    </location>
</feature>
<reference evidence="4" key="1">
    <citation type="submission" date="2019-09" db="EMBL/GenBank/DDBJ databases">
        <title>Draft genome information of white flower Hibiscus syriacus.</title>
        <authorList>
            <person name="Kim Y.-M."/>
        </authorList>
    </citation>
    <scope>NUCLEOTIDE SEQUENCE [LARGE SCALE GENOMIC DNA]</scope>
    <source>
        <strain evidence="4">YM2019G1</strain>
    </source>
</reference>
<dbReference type="InterPro" id="IPR000504">
    <property type="entry name" value="RRM_dom"/>
</dbReference>
<feature type="domain" description="RRM" evidence="3">
    <location>
        <begin position="47"/>
        <end position="122"/>
    </location>
</feature>
<dbReference type="SMART" id="SM00360">
    <property type="entry name" value="RRM"/>
    <property type="match status" value="1"/>
</dbReference>
<organism evidence="4 5">
    <name type="scientific">Hibiscus syriacus</name>
    <name type="common">Rose of Sharon</name>
    <dbReference type="NCBI Taxonomy" id="106335"/>
    <lineage>
        <taxon>Eukaryota</taxon>
        <taxon>Viridiplantae</taxon>
        <taxon>Streptophyta</taxon>
        <taxon>Embryophyta</taxon>
        <taxon>Tracheophyta</taxon>
        <taxon>Spermatophyta</taxon>
        <taxon>Magnoliopsida</taxon>
        <taxon>eudicotyledons</taxon>
        <taxon>Gunneridae</taxon>
        <taxon>Pentapetalae</taxon>
        <taxon>rosids</taxon>
        <taxon>malvids</taxon>
        <taxon>Malvales</taxon>
        <taxon>Malvaceae</taxon>
        <taxon>Malvoideae</taxon>
        <taxon>Hibiscus</taxon>
    </lineage>
</organism>
<proteinExistence type="predicted"/>
<dbReference type="Gene3D" id="3.30.70.330">
    <property type="match status" value="1"/>
</dbReference>
<evidence type="ECO:0000256" key="1">
    <source>
        <dbReference type="PROSITE-ProRule" id="PRU00176"/>
    </source>
</evidence>
<accession>A0A6A2ZK56</accession>
<dbReference type="Proteomes" id="UP000436088">
    <property type="component" value="Unassembled WGS sequence"/>
</dbReference>
<dbReference type="SUPFAM" id="SSF54928">
    <property type="entry name" value="RNA-binding domain, RBD"/>
    <property type="match status" value="1"/>
</dbReference>
<keyword evidence="5" id="KW-1185">Reference proteome</keyword>
<sequence>MSRKRDKPYFSRHPAASISKRRRPLTPHPRPLSENDCKPVAKPKPPPAVVVMGLPPNCSVLDLKSRFEIYGSISRIRINGDAVGYILYRSKESAESAIAASLDSSFGITVDSKRVQVLWVTDPLAQWRDGVGVDANSGKGPESSSKLLRPEVPLSRRGRINKLASTVVNPRTTVDGSSMLELPFKGREVVAYDDIL</sequence>
<evidence type="ECO:0000313" key="4">
    <source>
        <dbReference type="EMBL" id="KAE8692341.1"/>
    </source>
</evidence>
<protein>
    <submittedName>
        <fullName evidence="4">Outer envelope pore protein 24A</fullName>
    </submittedName>
</protein>
<dbReference type="AlphaFoldDB" id="A0A6A2ZK56"/>
<dbReference type="OrthoDB" id="1908804at2759"/>
<evidence type="ECO:0000313" key="5">
    <source>
        <dbReference type="Proteomes" id="UP000436088"/>
    </source>
</evidence>
<dbReference type="CDD" id="cd00590">
    <property type="entry name" value="RRM_SF"/>
    <property type="match status" value="1"/>
</dbReference>
<evidence type="ECO:0000256" key="2">
    <source>
        <dbReference type="SAM" id="MobiDB-lite"/>
    </source>
</evidence>
<dbReference type="InterPro" id="IPR012677">
    <property type="entry name" value="Nucleotide-bd_a/b_plait_sf"/>
</dbReference>
<dbReference type="PROSITE" id="PS50102">
    <property type="entry name" value="RRM"/>
    <property type="match status" value="1"/>
</dbReference>
<dbReference type="EMBL" id="VEPZ02001136">
    <property type="protein sequence ID" value="KAE8692341.1"/>
    <property type="molecule type" value="Genomic_DNA"/>
</dbReference>